<evidence type="ECO:0000313" key="3">
    <source>
        <dbReference type="EMBL" id="KAK9730054.1"/>
    </source>
</evidence>
<dbReference type="InterPro" id="IPR014940">
    <property type="entry name" value="BAAT_C"/>
</dbReference>
<accession>A0ABR2WBY5</accession>
<name>A0ABR2WBY5_9FUNG</name>
<dbReference type="PANTHER" id="PTHR47751:SF1">
    <property type="entry name" value="SUPERFAMILY HYDROLASE, PUTATIVE (AFU_ORTHOLOGUE AFUA_2G16580)-RELATED"/>
    <property type="match status" value="1"/>
</dbReference>
<sequence>MIAFHSCSTPLTYVVNILLNCPVKLCKLGFIALAFDAAYQGESEGLPRYLEDFKSAVSYLTTLDEVDLERIGVLGICASGGYVICAAQTHVRIKAVAVIGELWREGMNGSLSFEDLQKGMQESARHRTREANGEEPYLSNWATKTASYAAAHTITTVHLVLGTLVAQTNMYSET</sequence>
<comment type="similarity">
    <text evidence="1">Belongs to the polyketide transferase af380 family.</text>
</comment>
<dbReference type="PANTHER" id="PTHR47751">
    <property type="entry name" value="SUPERFAMILY HYDROLASE, PUTATIVE (AFU_ORTHOLOGUE AFUA_2G16580)-RELATED"/>
    <property type="match status" value="1"/>
</dbReference>
<dbReference type="Proteomes" id="UP001479436">
    <property type="component" value="Unassembled WGS sequence"/>
</dbReference>
<evidence type="ECO:0000313" key="4">
    <source>
        <dbReference type="Proteomes" id="UP001479436"/>
    </source>
</evidence>
<organism evidence="3 4">
    <name type="scientific">Basidiobolus ranarum</name>
    <dbReference type="NCBI Taxonomy" id="34480"/>
    <lineage>
        <taxon>Eukaryota</taxon>
        <taxon>Fungi</taxon>
        <taxon>Fungi incertae sedis</taxon>
        <taxon>Zoopagomycota</taxon>
        <taxon>Entomophthoromycotina</taxon>
        <taxon>Basidiobolomycetes</taxon>
        <taxon>Basidiobolales</taxon>
        <taxon>Basidiobolaceae</taxon>
        <taxon>Basidiobolus</taxon>
    </lineage>
</organism>
<protein>
    <recommendedName>
        <fullName evidence="2">BAAT/Acyl-CoA thioester hydrolase C-terminal domain-containing protein</fullName>
    </recommendedName>
</protein>
<reference evidence="3 4" key="1">
    <citation type="submission" date="2023-04" db="EMBL/GenBank/DDBJ databases">
        <title>Genome of Basidiobolus ranarum AG-B5.</title>
        <authorList>
            <person name="Stajich J.E."/>
            <person name="Carter-House D."/>
            <person name="Gryganskyi A."/>
        </authorList>
    </citation>
    <scope>NUCLEOTIDE SEQUENCE [LARGE SCALE GENOMIC DNA]</scope>
    <source>
        <strain evidence="3 4">AG-B5</strain>
    </source>
</reference>
<proteinExistence type="inferred from homology"/>
<dbReference type="InterPro" id="IPR029058">
    <property type="entry name" value="AB_hydrolase_fold"/>
</dbReference>
<dbReference type="Gene3D" id="1.10.10.800">
    <property type="match status" value="1"/>
</dbReference>
<dbReference type="Pfam" id="PF08840">
    <property type="entry name" value="BAAT_C"/>
    <property type="match status" value="1"/>
</dbReference>
<feature type="domain" description="BAAT/Acyl-CoA thioester hydrolase C-terminal" evidence="2">
    <location>
        <begin position="50"/>
        <end position="99"/>
    </location>
</feature>
<dbReference type="EMBL" id="JASJQH010006836">
    <property type="protein sequence ID" value="KAK9730054.1"/>
    <property type="molecule type" value="Genomic_DNA"/>
</dbReference>
<comment type="caution">
    <text evidence="3">The sequence shown here is derived from an EMBL/GenBank/DDBJ whole genome shotgun (WGS) entry which is preliminary data.</text>
</comment>
<keyword evidence="4" id="KW-1185">Reference proteome</keyword>
<dbReference type="Gene3D" id="3.40.50.1820">
    <property type="entry name" value="alpha/beta hydrolase"/>
    <property type="match status" value="1"/>
</dbReference>
<dbReference type="InterPro" id="IPR051411">
    <property type="entry name" value="Polyketide_trans_af380"/>
</dbReference>
<gene>
    <name evidence="3" type="ORF">K7432_018621</name>
</gene>
<dbReference type="SUPFAM" id="SSF53474">
    <property type="entry name" value="alpha/beta-Hydrolases"/>
    <property type="match status" value="1"/>
</dbReference>
<evidence type="ECO:0000259" key="2">
    <source>
        <dbReference type="Pfam" id="PF08840"/>
    </source>
</evidence>
<evidence type="ECO:0000256" key="1">
    <source>
        <dbReference type="ARBA" id="ARBA00029464"/>
    </source>
</evidence>